<keyword evidence="2" id="KW-0812">Transmembrane</keyword>
<reference evidence="4" key="1">
    <citation type="journal article" date="2019" name="Int. J. Syst. Evol. Microbiol.">
        <title>The Global Catalogue of Microorganisms (GCM) 10K type strain sequencing project: providing services to taxonomists for standard genome sequencing and annotation.</title>
        <authorList>
            <consortium name="The Broad Institute Genomics Platform"/>
            <consortium name="The Broad Institute Genome Sequencing Center for Infectious Disease"/>
            <person name="Wu L."/>
            <person name="Ma J."/>
        </authorList>
    </citation>
    <scope>NUCLEOTIDE SEQUENCE [LARGE SCALE GENOMIC DNA]</scope>
    <source>
        <strain evidence="4">JCM 18081</strain>
    </source>
</reference>
<keyword evidence="4" id="KW-1185">Reference proteome</keyword>
<keyword evidence="2" id="KW-1133">Transmembrane helix</keyword>
<organism evidence="3 4">
    <name type="scientific">Streptomyces ziwulingensis</name>
    <dbReference type="NCBI Taxonomy" id="1045501"/>
    <lineage>
        <taxon>Bacteria</taxon>
        <taxon>Bacillati</taxon>
        <taxon>Actinomycetota</taxon>
        <taxon>Actinomycetes</taxon>
        <taxon>Kitasatosporales</taxon>
        <taxon>Streptomycetaceae</taxon>
        <taxon>Streptomyces</taxon>
    </lineage>
</organism>
<evidence type="ECO:0000313" key="4">
    <source>
        <dbReference type="Proteomes" id="UP001501265"/>
    </source>
</evidence>
<dbReference type="EMBL" id="BAABIG010000080">
    <property type="protein sequence ID" value="GAA4820763.1"/>
    <property type="molecule type" value="Genomic_DNA"/>
</dbReference>
<evidence type="ECO:0000313" key="3">
    <source>
        <dbReference type="EMBL" id="GAA4820763.1"/>
    </source>
</evidence>
<proteinExistence type="predicted"/>
<comment type="caution">
    <text evidence="3">The sequence shown here is derived from an EMBL/GenBank/DDBJ whole genome shotgun (WGS) entry which is preliminary data.</text>
</comment>
<evidence type="ECO:0000256" key="1">
    <source>
        <dbReference type="SAM" id="MobiDB-lite"/>
    </source>
</evidence>
<feature type="region of interest" description="Disordered" evidence="1">
    <location>
        <begin position="87"/>
        <end position="132"/>
    </location>
</feature>
<protein>
    <submittedName>
        <fullName evidence="3">Uncharacterized protein</fullName>
    </submittedName>
</protein>
<dbReference type="Proteomes" id="UP001501265">
    <property type="component" value="Unassembled WGS sequence"/>
</dbReference>
<gene>
    <name evidence="3" type="ORF">GCM10023220_62380</name>
</gene>
<accession>A0ABP9CWW5</accession>
<feature type="transmembrane region" description="Helical" evidence="2">
    <location>
        <begin position="20"/>
        <end position="50"/>
    </location>
</feature>
<keyword evidence="2" id="KW-0472">Membrane</keyword>
<evidence type="ECO:0000256" key="2">
    <source>
        <dbReference type="SAM" id="Phobius"/>
    </source>
</evidence>
<name>A0ABP9CWW5_9ACTN</name>
<sequence length="141" mass="14055">MGLTAGRGAGLFATAFLAGGAFLGGAFFATAFLAGAFAGATFFAGCFLAAEGREAIGGRLPVETATDTCAYRFTRSCRPSQSFRLARAEAPENGARATEADPDARAQGAAGPPVTARARPGGADTTGGYDIPPTGCQLAAL</sequence>